<comment type="caution">
    <text evidence="1">The sequence shown here is derived from an EMBL/GenBank/DDBJ whole genome shotgun (WGS) entry which is preliminary data.</text>
</comment>
<evidence type="ECO:0000313" key="2">
    <source>
        <dbReference type="Proteomes" id="UP001164929"/>
    </source>
</evidence>
<reference evidence="1" key="1">
    <citation type="journal article" date="2023" name="Mol. Ecol. Resour.">
        <title>Chromosome-level genome assembly of a triploid poplar Populus alba 'Berolinensis'.</title>
        <authorList>
            <person name="Chen S."/>
            <person name="Yu Y."/>
            <person name="Wang X."/>
            <person name="Wang S."/>
            <person name="Zhang T."/>
            <person name="Zhou Y."/>
            <person name="He R."/>
            <person name="Meng N."/>
            <person name="Wang Y."/>
            <person name="Liu W."/>
            <person name="Liu Z."/>
            <person name="Liu J."/>
            <person name="Guo Q."/>
            <person name="Huang H."/>
            <person name="Sederoff R.R."/>
            <person name="Wang G."/>
            <person name="Qu G."/>
            <person name="Chen S."/>
        </authorList>
    </citation>
    <scope>NUCLEOTIDE SEQUENCE</scope>
    <source>
        <strain evidence="1">SC-2020</strain>
    </source>
</reference>
<protein>
    <submittedName>
        <fullName evidence="1">Uncharacterized protein</fullName>
    </submittedName>
</protein>
<proteinExistence type="predicted"/>
<dbReference type="EMBL" id="JAQIZT010000017">
    <property type="protein sequence ID" value="KAJ6959934.1"/>
    <property type="molecule type" value="Genomic_DNA"/>
</dbReference>
<organism evidence="1 2">
    <name type="scientific">Populus alba x Populus x berolinensis</name>
    <dbReference type="NCBI Taxonomy" id="444605"/>
    <lineage>
        <taxon>Eukaryota</taxon>
        <taxon>Viridiplantae</taxon>
        <taxon>Streptophyta</taxon>
        <taxon>Embryophyta</taxon>
        <taxon>Tracheophyta</taxon>
        <taxon>Spermatophyta</taxon>
        <taxon>Magnoliopsida</taxon>
        <taxon>eudicotyledons</taxon>
        <taxon>Gunneridae</taxon>
        <taxon>Pentapetalae</taxon>
        <taxon>rosids</taxon>
        <taxon>fabids</taxon>
        <taxon>Malpighiales</taxon>
        <taxon>Salicaceae</taxon>
        <taxon>Saliceae</taxon>
        <taxon>Populus</taxon>
    </lineage>
</organism>
<evidence type="ECO:0000313" key="1">
    <source>
        <dbReference type="EMBL" id="KAJ6959934.1"/>
    </source>
</evidence>
<dbReference type="Proteomes" id="UP001164929">
    <property type="component" value="Chromosome 17"/>
</dbReference>
<sequence length="38" mass="4286">MCVHLHITSSLGSHQNLEGKTHSTIVAFILYLDSAFWQ</sequence>
<accession>A0AAD6PTQ2</accession>
<dbReference type="AlphaFoldDB" id="A0AAD6PTQ2"/>
<keyword evidence="2" id="KW-1185">Reference proteome</keyword>
<gene>
    <name evidence="1" type="ORF">NC653_038093</name>
</gene>
<name>A0AAD6PTQ2_9ROSI</name>